<evidence type="ECO:0000313" key="6">
    <source>
        <dbReference type="EMBL" id="SZX70577.1"/>
    </source>
</evidence>
<dbReference type="SUPFAM" id="SSF57716">
    <property type="entry name" value="Glucocorticoid receptor-like (DNA-binding domain)"/>
    <property type="match status" value="2"/>
</dbReference>
<dbReference type="Pfam" id="PF12315">
    <property type="entry name" value="DA1-like"/>
    <property type="match status" value="1"/>
</dbReference>
<dbReference type="SMART" id="SM00132">
    <property type="entry name" value="LIM"/>
    <property type="match status" value="1"/>
</dbReference>
<evidence type="ECO:0000256" key="4">
    <source>
        <dbReference type="SAM" id="MobiDB-lite"/>
    </source>
</evidence>
<dbReference type="Gene3D" id="2.10.110.10">
    <property type="entry name" value="Cysteine Rich Protein"/>
    <property type="match status" value="2"/>
</dbReference>
<evidence type="ECO:0000256" key="1">
    <source>
        <dbReference type="ARBA" id="ARBA00022723"/>
    </source>
</evidence>
<dbReference type="PANTHER" id="PTHR24209">
    <property type="entry name" value="PROTEIN DA1-RELATED 2"/>
    <property type="match status" value="1"/>
</dbReference>
<feature type="domain" description="LIM zinc-binding" evidence="5">
    <location>
        <begin position="158"/>
        <end position="225"/>
    </location>
</feature>
<evidence type="ECO:0000256" key="3">
    <source>
        <dbReference type="PROSITE-ProRule" id="PRU00125"/>
    </source>
</evidence>
<gene>
    <name evidence="6" type="ORF">BQ4739_LOCUS10777</name>
</gene>
<organism evidence="6 7">
    <name type="scientific">Tetradesmus obliquus</name>
    <name type="common">Green alga</name>
    <name type="synonym">Acutodesmus obliquus</name>
    <dbReference type="NCBI Taxonomy" id="3088"/>
    <lineage>
        <taxon>Eukaryota</taxon>
        <taxon>Viridiplantae</taxon>
        <taxon>Chlorophyta</taxon>
        <taxon>core chlorophytes</taxon>
        <taxon>Chlorophyceae</taxon>
        <taxon>CS clade</taxon>
        <taxon>Sphaeropleales</taxon>
        <taxon>Scenedesmaceae</taxon>
        <taxon>Tetradesmus</taxon>
    </lineage>
</organism>
<keyword evidence="7" id="KW-1185">Reference proteome</keyword>
<keyword evidence="3" id="KW-0440">LIM domain</keyword>
<keyword evidence="2 3" id="KW-0862">Zinc</keyword>
<evidence type="ECO:0000259" key="5">
    <source>
        <dbReference type="PROSITE" id="PS50023"/>
    </source>
</evidence>
<dbReference type="PROSITE" id="PS00478">
    <property type="entry name" value="LIM_DOMAIN_1"/>
    <property type="match status" value="1"/>
</dbReference>
<accession>A0A383VYN0</accession>
<dbReference type="EMBL" id="FNXT01000994">
    <property type="protein sequence ID" value="SZX70577.1"/>
    <property type="molecule type" value="Genomic_DNA"/>
</dbReference>
<reference evidence="6 7" key="1">
    <citation type="submission" date="2016-10" db="EMBL/GenBank/DDBJ databases">
        <authorList>
            <person name="Cai Z."/>
        </authorList>
    </citation>
    <scope>NUCLEOTIDE SEQUENCE [LARGE SCALE GENOMIC DNA]</scope>
</reference>
<proteinExistence type="predicted"/>
<dbReference type="PANTHER" id="PTHR24209:SF7">
    <property type="entry name" value="PROTEIN DA1-RELATED 2"/>
    <property type="match status" value="1"/>
</dbReference>
<keyword evidence="1 3" id="KW-0479">Metal-binding</keyword>
<protein>
    <recommendedName>
        <fullName evidence="5">LIM zinc-binding domain-containing protein</fullName>
    </recommendedName>
</protein>
<name>A0A383VYN0_TETOB</name>
<evidence type="ECO:0000256" key="2">
    <source>
        <dbReference type="ARBA" id="ARBA00022833"/>
    </source>
</evidence>
<dbReference type="AlphaFoldDB" id="A0A383VYN0"/>
<evidence type="ECO:0000313" key="7">
    <source>
        <dbReference type="Proteomes" id="UP000256970"/>
    </source>
</evidence>
<sequence>MANRHYYATSDQEEELALKLALEASLADAGNTAAARGTSGSSQQQPPARSNNSHPAGPAPYSSSGNGAVQQPPYGYPRLPEQQQQQQQHLPGLPQQPQQQQPQQHQQQAPSRPQQQQTTQQPQQGSSSNSGTAKQPLWQKPLKLLDSAMQKMAAETGSQCGGCGKWLGLAPGYTVRALGQQWHPECFRCAGCQQPLTLNGGANTFAVGHDQQPYHEACHKQLFHPVCSVCKQYIPEGPSGQTEWREHPFWRLKQCPSHYADGSVSCCSCGRLQPLADEWASLQDGRHLCLECLDTLVVDTKDAQPLYDEILGFFARMGMPHPYKAPLLLVEGPVLDEYGHKEGRRQDAAHAPMFSVRGLCVAHVYTTIPSVVRAVGQGLGFGAAPVSSIATRMAPLQQHCSVSALLVMYGLPRLLLGSIVAHELMHAYLRMRHVTGLPLQVEEGLCQLVAMLWLDSQDFWAKQQQGGYQERLLSYLGYQIRTDTSEVYGDGFRIAMEKFQMRGLKALVEHVIAHGQWPNWSA</sequence>
<dbReference type="Proteomes" id="UP000256970">
    <property type="component" value="Unassembled WGS sequence"/>
</dbReference>
<feature type="region of interest" description="Disordered" evidence="4">
    <location>
        <begin position="28"/>
        <end position="136"/>
    </location>
</feature>
<dbReference type="InterPro" id="IPR022087">
    <property type="entry name" value="DA1-like_dom"/>
</dbReference>
<dbReference type="CDD" id="cd09396">
    <property type="entry name" value="LIM_DA1"/>
    <property type="match status" value="1"/>
</dbReference>
<feature type="compositionally biased region" description="Low complexity" evidence="4">
    <location>
        <begin position="82"/>
        <end position="126"/>
    </location>
</feature>
<feature type="compositionally biased region" description="Polar residues" evidence="4">
    <location>
        <begin position="38"/>
        <end position="54"/>
    </location>
</feature>
<dbReference type="InterPro" id="IPR001781">
    <property type="entry name" value="Znf_LIM"/>
</dbReference>
<dbReference type="GO" id="GO:0043130">
    <property type="term" value="F:ubiquitin binding"/>
    <property type="evidence" value="ECO:0007669"/>
    <property type="project" value="TreeGrafter"/>
</dbReference>
<dbReference type="STRING" id="3088.A0A383VYN0"/>
<dbReference type="InterPro" id="IPR045218">
    <property type="entry name" value="DA1-like"/>
</dbReference>
<dbReference type="Pfam" id="PF00412">
    <property type="entry name" value="LIM"/>
    <property type="match status" value="1"/>
</dbReference>
<dbReference type="GO" id="GO:0046872">
    <property type="term" value="F:metal ion binding"/>
    <property type="evidence" value="ECO:0007669"/>
    <property type="project" value="UniProtKB-KW"/>
</dbReference>
<dbReference type="PROSITE" id="PS50023">
    <property type="entry name" value="LIM_DOMAIN_2"/>
    <property type="match status" value="1"/>
</dbReference>